<protein>
    <submittedName>
        <fullName evidence="5">Tetratricopeptide (TPR) repeat protein</fullName>
    </submittedName>
</protein>
<sequence length="512" mass="58712">MFKDSSNQAEFELLIRATRHELFHFIIVQYQHLDLVRTVKNDLKAKYPERPFAEFNLENINPDTFIHSILACKTGFVFIEKFELFFQKDLQALAIGFNQRRDLFSTLPIQLIVFVPFGGDTLQHFQKTMPDFYSIINLSISLKSENLPAENLQSRIPFDNTNNDYDNIEDAKKEIERIEKRLTTLEKTPENASLIYNLTIKLARAYRFNADYIKSKTLYKQLLSVLVKQNNPDLENVIIHIQNDLATLLQELGELNEAKTLLEKILRFDERRFGVEHPNTIITYSNLASTYKDLGDLEKAKTLSKKVLSLAEKHFGKNHSTTAIANSNLALVIKDLGDILEAKKLLKRTLISNEINFGKSHVNTAVSYSNLALVHIDLKEYEEAKILLNKALAINEKNFGVVHPSTAICYANLATVYANLGDYKTAKDLFEKALFSDISTFGENNPTVAIRYSNLGIVLMYLGDNERAKELLEKAYKIKLDFFGQEHPYTQADKSNLDFLNQLIINKSFYLE</sequence>
<feature type="repeat" description="TPR" evidence="3">
    <location>
        <begin position="281"/>
        <end position="314"/>
    </location>
</feature>
<proteinExistence type="predicted"/>
<dbReference type="Pfam" id="PF13374">
    <property type="entry name" value="TPR_10"/>
    <property type="match status" value="1"/>
</dbReference>
<reference evidence="5 6" key="1">
    <citation type="submission" date="2020-08" db="EMBL/GenBank/DDBJ databases">
        <title>Functional genomics of gut bacteria from endangered species of beetles.</title>
        <authorList>
            <person name="Carlos-Shanley C."/>
        </authorList>
    </citation>
    <scope>NUCLEOTIDE SEQUENCE [LARGE SCALE GENOMIC DNA]</scope>
    <source>
        <strain evidence="5 6">S00070</strain>
    </source>
</reference>
<feature type="repeat" description="TPR" evidence="3">
    <location>
        <begin position="365"/>
        <end position="398"/>
    </location>
</feature>
<dbReference type="PANTHER" id="PTHR45641">
    <property type="entry name" value="TETRATRICOPEPTIDE REPEAT PROTEIN (AFU_ORTHOLOGUE AFUA_6G03870)"/>
    <property type="match status" value="1"/>
</dbReference>
<evidence type="ECO:0000313" key="6">
    <source>
        <dbReference type="Proteomes" id="UP000524404"/>
    </source>
</evidence>
<gene>
    <name evidence="5" type="ORF">HNP25_000378</name>
</gene>
<feature type="coiled-coil region" evidence="4">
    <location>
        <begin position="238"/>
        <end position="265"/>
    </location>
</feature>
<keyword evidence="4" id="KW-0175">Coiled coil</keyword>
<dbReference type="AlphaFoldDB" id="A0A841ELU0"/>
<feature type="repeat" description="TPR" evidence="3">
    <location>
        <begin position="407"/>
        <end position="440"/>
    </location>
</feature>
<name>A0A841ELU0_9BACT</name>
<dbReference type="Gene3D" id="1.25.40.10">
    <property type="entry name" value="Tetratricopeptide repeat domain"/>
    <property type="match status" value="2"/>
</dbReference>
<evidence type="ECO:0000256" key="3">
    <source>
        <dbReference type="PROSITE-ProRule" id="PRU00339"/>
    </source>
</evidence>
<evidence type="ECO:0000256" key="1">
    <source>
        <dbReference type="ARBA" id="ARBA00022737"/>
    </source>
</evidence>
<dbReference type="EMBL" id="JACHKT010000002">
    <property type="protein sequence ID" value="MBB6001738.1"/>
    <property type="molecule type" value="Genomic_DNA"/>
</dbReference>
<dbReference type="Proteomes" id="UP000524404">
    <property type="component" value="Unassembled WGS sequence"/>
</dbReference>
<dbReference type="InterPro" id="IPR019734">
    <property type="entry name" value="TPR_rpt"/>
</dbReference>
<organism evidence="5 6">
    <name type="scientific">Arcicella rosea</name>
    <dbReference type="NCBI Taxonomy" id="502909"/>
    <lineage>
        <taxon>Bacteria</taxon>
        <taxon>Pseudomonadati</taxon>
        <taxon>Bacteroidota</taxon>
        <taxon>Cytophagia</taxon>
        <taxon>Cytophagales</taxon>
        <taxon>Flectobacillaceae</taxon>
        <taxon>Arcicella</taxon>
    </lineage>
</organism>
<comment type="caution">
    <text evidence="5">The sequence shown here is derived from an EMBL/GenBank/DDBJ whole genome shotgun (WGS) entry which is preliminary data.</text>
</comment>
<dbReference type="RefSeq" id="WP_184129406.1">
    <property type="nucleotide sequence ID" value="NZ_JACHKT010000002.1"/>
</dbReference>
<dbReference type="SUPFAM" id="SSF48452">
    <property type="entry name" value="TPR-like"/>
    <property type="match status" value="2"/>
</dbReference>
<dbReference type="PANTHER" id="PTHR45641:SF19">
    <property type="entry name" value="NEPHROCYSTIN-3"/>
    <property type="match status" value="1"/>
</dbReference>
<feature type="coiled-coil region" evidence="4">
    <location>
        <begin position="158"/>
        <end position="188"/>
    </location>
</feature>
<dbReference type="PROSITE" id="PS50005">
    <property type="entry name" value="TPR"/>
    <property type="match status" value="3"/>
</dbReference>
<evidence type="ECO:0000256" key="4">
    <source>
        <dbReference type="SAM" id="Coils"/>
    </source>
</evidence>
<dbReference type="Pfam" id="PF13424">
    <property type="entry name" value="TPR_12"/>
    <property type="match status" value="2"/>
</dbReference>
<accession>A0A841ELU0</accession>
<keyword evidence="2 3" id="KW-0802">TPR repeat</keyword>
<keyword evidence="1" id="KW-0677">Repeat</keyword>
<dbReference type="SMART" id="SM00028">
    <property type="entry name" value="TPR"/>
    <property type="match status" value="6"/>
</dbReference>
<dbReference type="InterPro" id="IPR011990">
    <property type="entry name" value="TPR-like_helical_dom_sf"/>
</dbReference>
<evidence type="ECO:0000256" key="2">
    <source>
        <dbReference type="ARBA" id="ARBA00022803"/>
    </source>
</evidence>
<keyword evidence="6" id="KW-1185">Reference proteome</keyword>
<evidence type="ECO:0000313" key="5">
    <source>
        <dbReference type="EMBL" id="MBB6001738.1"/>
    </source>
</evidence>